<gene>
    <name evidence="13" type="ordered locus">Tresu_2191</name>
</gene>
<evidence type="ECO:0000256" key="10">
    <source>
        <dbReference type="ARBA" id="ARBA00023118"/>
    </source>
</evidence>
<keyword evidence="6" id="KW-0255">Endonuclease</keyword>
<dbReference type="InterPro" id="IPR041062">
    <property type="entry name" value="Csm1_B"/>
</dbReference>
<organism evidence="13 14">
    <name type="scientific">Treponema succinifaciens (strain ATCC 33096 / DSM 2489 / 6091)</name>
    <dbReference type="NCBI Taxonomy" id="869209"/>
    <lineage>
        <taxon>Bacteria</taxon>
        <taxon>Pseudomonadati</taxon>
        <taxon>Spirochaetota</taxon>
        <taxon>Spirochaetia</taxon>
        <taxon>Spirochaetales</taxon>
        <taxon>Treponemataceae</taxon>
        <taxon>Treponema</taxon>
    </lineage>
</organism>
<dbReference type="Pfam" id="PF18211">
    <property type="entry name" value="Csm1_B"/>
    <property type="match status" value="1"/>
</dbReference>
<accession>F2NWD9</accession>
<dbReference type="KEGG" id="tsu:Tresu_2191"/>
<dbReference type="InterPro" id="IPR043128">
    <property type="entry name" value="Rev_trsase/Diguanyl_cyclase"/>
</dbReference>
<dbReference type="EMBL" id="CP002631">
    <property type="protein sequence ID" value="AEB15060.1"/>
    <property type="molecule type" value="Genomic_DNA"/>
</dbReference>
<keyword evidence="9" id="KW-0067">ATP-binding</keyword>
<dbReference type="eggNOG" id="COG1353">
    <property type="taxonomic scope" value="Bacteria"/>
</dbReference>
<dbReference type="GO" id="GO:0005524">
    <property type="term" value="F:ATP binding"/>
    <property type="evidence" value="ECO:0007669"/>
    <property type="project" value="UniProtKB-KW"/>
</dbReference>
<dbReference type="OrthoDB" id="9768769at2"/>
<evidence type="ECO:0000256" key="11">
    <source>
        <dbReference type="ARBA" id="ARBA00032922"/>
    </source>
</evidence>
<dbReference type="GeneID" id="302999312"/>
<dbReference type="InterPro" id="IPR013408">
    <property type="entry name" value="Cas10/Csm1"/>
</dbReference>
<evidence type="ECO:0000256" key="7">
    <source>
        <dbReference type="ARBA" id="ARBA00022801"/>
    </source>
</evidence>
<dbReference type="Pfam" id="PF22335">
    <property type="entry name" value="Cas10-Cmr2_palm2"/>
    <property type="match status" value="1"/>
</dbReference>
<dbReference type="Gene3D" id="1.10.3210.10">
    <property type="entry name" value="Hypothetical protein af1432"/>
    <property type="match status" value="1"/>
</dbReference>
<keyword evidence="14" id="KW-1185">Reference proteome</keyword>
<name>F2NWD9_TRES6</name>
<dbReference type="InterPro" id="IPR054767">
    <property type="entry name" value="Cas10-Cmr2_palm2"/>
</dbReference>
<reference evidence="14" key="2">
    <citation type="submission" date="2011-04" db="EMBL/GenBank/DDBJ databases">
        <title>The complete genome of chromosome of Treponema succinifaciens DSM 2489.</title>
        <authorList>
            <person name="Lucas S."/>
            <person name="Copeland A."/>
            <person name="Lapidus A."/>
            <person name="Bruce D."/>
            <person name="Goodwin L."/>
            <person name="Pitluck S."/>
            <person name="Peters L."/>
            <person name="Kyrpides N."/>
            <person name="Mavromatis K."/>
            <person name="Ivanova N."/>
            <person name="Ovchinnikova G."/>
            <person name="Teshima H."/>
            <person name="Detter J.C."/>
            <person name="Tapia R."/>
            <person name="Han C."/>
            <person name="Land M."/>
            <person name="Hauser L."/>
            <person name="Markowitz V."/>
            <person name="Cheng J.-F."/>
            <person name="Hugenholtz P."/>
            <person name="Woyke T."/>
            <person name="Wu D."/>
            <person name="Gronow S."/>
            <person name="Wellnitz S."/>
            <person name="Brambilla E."/>
            <person name="Klenk H.-P."/>
            <person name="Eisen J.A."/>
        </authorList>
    </citation>
    <scope>NUCLEOTIDE SEQUENCE [LARGE SCALE GENOMIC DNA]</scope>
    <source>
        <strain evidence="14">ATCC 33096 / DSM 2489 / 6091</strain>
    </source>
</reference>
<evidence type="ECO:0000256" key="2">
    <source>
        <dbReference type="ARBA" id="ARBA00014333"/>
    </source>
</evidence>
<evidence type="ECO:0000256" key="9">
    <source>
        <dbReference type="ARBA" id="ARBA00022840"/>
    </source>
</evidence>
<dbReference type="RefSeq" id="WP_013702312.1">
    <property type="nucleotide sequence ID" value="NC_015385.1"/>
</dbReference>
<keyword evidence="5" id="KW-0547">Nucleotide-binding</keyword>
<dbReference type="Gene3D" id="3.30.70.270">
    <property type="match status" value="1"/>
</dbReference>
<evidence type="ECO:0000256" key="4">
    <source>
        <dbReference type="ARBA" id="ARBA00022722"/>
    </source>
</evidence>
<dbReference type="SUPFAM" id="SSF109604">
    <property type="entry name" value="HD-domain/PDEase-like"/>
    <property type="match status" value="1"/>
</dbReference>
<keyword evidence="8" id="KW-0269">Exonuclease</keyword>
<dbReference type="GO" id="GO:0016740">
    <property type="term" value="F:transferase activity"/>
    <property type="evidence" value="ECO:0007669"/>
    <property type="project" value="UniProtKB-KW"/>
</dbReference>
<evidence type="ECO:0000259" key="12">
    <source>
        <dbReference type="PROSITE" id="PS50887"/>
    </source>
</evidence>
<dbReference type="InterPro" id="IPR000160">
    <property type="entry name" value="GGDEF_dom"/>
</dbReference>
<keyword evidence="4" id="KW-0540">Nuclease</keyword>
<feature type="domain" description="GGDEF" evidence="12">
    <location>
        <begin position="531"/>
        <end position="677"/>
    </location>
</feature>
<comment type="similarity">
    <text evidence="1">Belongs to the CRISPR-associated Cas10/Csm1 family.</text>
</comment>
<dbReference type="NCBIfam" id="TIGR02578">
    <property type="entry name" value="cas_TM1811_Csm1"/>
    <property type="match status" value="1"/>
</dbReference>
<dbReference type="PANTHER" id="PTHR36528:SF1">
    <property type="entry name" value="CRISPR SYSTEM SINGLE-STRAND-SPECIFIC DEOXYRIBONUCLEASE CAS10_CSM1 (SUBTYPE III-A)"/>
    <property type="match status" value="1"/>
</dbReference>
<evidence type="ECO:0000313" key="13">
    <source>
        <dbReference type="EMBL" id="AEB15060.1"/>
    </source>
</evidence>
<reference evidence="13 14" key="1">
    <citation type="journal article" date="2011" name="Stand. Genomic Sci.">
        <title>Complete genome sequence of Treponema succinifaciens type strain (6091).</title>
        <authorList>
            <person name="Han C."/>
            <person name="Gronow S."/>
            <person name="Teshima H."/>
            <person name="Lapidus A."/>
            <person name="Nolan M."/>
            <person name="Lucas S."/>
            <person name="Hammon N."/>
            <person name="Deshpande S."/>
            <person name="Cheng J.F."/>
            <person name="Zeytun A."/>
            <person name="Tapia R."/>
            <person name="Goodwin L."/>
            <person name="Pitluck S."/>
            <person name="Liolios K."/>
            <person name="Pagani I."/>
            <person name="Ivanova N."/>
            <person name="Mavromatis K."/>
            <person name="Mikhailova N."/>
            <person name="Huntemann M."/>
            <person name="Pati A."/>
            <person name="Chen A."/>
            <person name="Palaniappan K."/>
            <person name="Land M."/>
            <person name="Hauser L."/>
            <person name="Brambilla E.M."/>
            <person name="Rohde M."/>
            <person name="Goker M."/>
            <person name="Woyke T."/>
            <person name="Bristow J."/>
            <person name="Eisen J.A."/>
            <person name="Markowitz V."/>
            <person name="Hugenholtz P."/>
            <person name="Kyrpides N.C."/>
            <person name="Klenk H.P."/>
            <person name="Detter J.C."/>
        </authorList>
    </citation>
    <scope>NUCLEOTIDE SEQUENCE [LARGE SCALE GENOMIC DNA]</scope>
    <source>
        <strain evidence="14">ATCC 33096 / DSM 2489 / 6091</strain>
    </source>
</reference>
<dbReference type="Proteomes" id="UP000006852">
    <property type="component" value="Chromosome"/>
</dbReference>
<dbReference type="AlphaFoldDB" id="F2NWD9"/>
<dbReference type="PANTHER" id="PTHR36528">
    <property type="entry name" value="CRISPR SYSTEM SINGLE-STRAND-SPECIFIC DEOXYRIBONUCLEASE CAS10/CSM1 (SUBTYPE III-A)"/>
    <property type="match status" value="1"/>
</dbReference>
<dbReference type="GO" id="GO:0004527">
    <property type="term" value="F:exonuclease activity"/>
    <property type="evidence" value="ECO:0007669"/>
    <property type="project" value="UniProtKB-KW"/>
</dbReference>
<evidence type="ECO:0000256" key="5">
    <source>
        <dbReference type="ARBA" id="ARBA00022741"/>
    </source>
</evidence>
<dbReference type="STRING" id="869209.Tresu_2191"/>
<sequence length="790" mass="90719">MVDENITKEELVIAAWLHDVGKFAQRADIQELYGSKLEGRYCRTTKDGRFTHQHVVYTEGFLNKYKDVLPDNINFEHIKTLAASHHNPSSYFEWIISQADCLSSGSDRCNILGIAECENENQFDEEKEKLRFYEKPMIHILSTLHLDGRAEPEKAFCKMSELEEDSVIPVEKCKTSKEEYKALWEKFVKDFQKLQGLNYDEFLLSLNSLLERYWWCIPSATNSDADISLYQHTKTTAAFAAALYEYHKEENSENELSLRTDGKKFLFINGDISGIQNYIFDLKTSSDNAKLLRAKSFQLWALSEIISQYITRQFGVTYANIMTSAGGKFIILLPNTQKAKKRLEELQLEIEEYFLNEFAGKLTFIVSDGTVASYKDLQKENVISLINKIGDDGDIAKSRKMQKVLKKCGAVLETQYENLQKFGECPKCGIFAARSVEGSDDERQCKSCEKLIEIGGKLVKSAKLVLKSEKLLHFGDMIKLYEWDEDVKFYYSVNDFKPKFPLVTLPYIAPKTENDELLTFEDIANLSKGNKKLAMFKADVDNLGLIFSQSLGERMSFSRYADLSHQLHYFFSGFYSWFVKNKTDQFGEFYKDKIYTVFSGGDDLCVLGTWESVLQFALDFQKELKMFTNNNPSVTISGGIALVNSKLPVRNIADEAEKNLERSKNHIGKNAVTVFGATVSWTEYEKYLSDGKYFAELMRKNELSTGVIYKFIDFANRAEKTLGDKDKIADVSELVNTKDRIWKSNMIYVLARNVKNDELKKRLLAYGENPQEMVKSRIAVSYALYMNRHL</sequence>
<dbReference type="InterPro" id="IPR052117">
    <property type="entry name" value="Cas10/Csm1_subtype-III-A"/>
</dbReference>
<evidence type="ECO:0000256" key="8">
    <source>
        <dbReference type="ARBA" id="ARBA00022839"/>
    </source>
</evidence>
<evidence type="ECO:0000313" key="14">
    <source>
        <dbReference type="Proteomes" id="UP000006852"/>
    </source>
</evidence>
<evidence type="ECO:0000256" key="1">
    <source>
        <dbReference type="ARBA" id="ARBA00005700"/>
    </source>
</evidence>
<keyword evidence="10" id="KW-0051">Antiviral defense</keyword>
<keyword evidence="3" id="KW-0808">Transferase</keyword>
<dbReference type="GO" id="GO:0051607">
    <property type="term" value="P:defense response to virus"/>
    <property type="evidence" value="ECO:0007669"/>
    <property type="project" value="UniProtKB-KW"/>
</dbReference>
<proteinExistence type="inferred from homology"/>
<dbReference type="HOGENOM" id="CLU_017487_0_0_12"/>
<keyword evidence="7" id="KW-0378">Hydrolase</keyword>
<evidence type="ECO:0000256" key="6">
    <source>
        <dbReference type="ARBA" id="ARBA00022759"/>
    </source>
</evidence>
<evidence type="ECO:0000256" key="3">
    <source>
        <dbReference type="ARBA" id="ARBA00022679"/>
    </source>
</evidence>
<dbReference type="PROSITE" id="PS50887">
    <property type="entry name" value="GGDEF"/>
    <property type="match status" value="1"/>
</dbReference>
<protein>
    <recommendedName>
        <fullName evidence="2">CRISPR system single-strand-specific deoxyribonuclease Cas10/Csm1 (subtype III-A)</fullName>
    </recommendedName>
    <alternativeName>
        <fullName evidence="11">Cyclic oligoadenylate synthase</fullName>
    </alternativeName>
</protein>
<dbReference type="GO" id="GO:0004519">
    <property type="term" value="F:endonuclease activity"/>
    <property type="evidence" value="ECO:0007669"/>
    <property type="project" value="UniProtKB-KW"/>
</dbReference>